<reference evidence="1" key="1">
    <citation type="submission" date="2021-04" db="EMBL/GenBank/DDBJ databases">
        <title>Genome based classification of Actinospica acidithermotolerans sp. nov., an actinobacterium isolated from an Indonesian hot spring.</title>
        <authorList>
            <person name="Kusuma A.B."/>
            <person name="Putra K.E."/>
            <person name="Nafisah S."/>
            <person name="Loh J."/>
            <person name="Nouioui I."/>
            <person name="Goodfellow M."/>
        </authorList>
    </citation>
    <scope>NUCLEOTIDE SEQUENCE</scope>
    <source>
        <strain evidence="1">MGRD01-02</strain>
    </source>
</reference>
<dbReference type="EMBL" id="JAGSOH010000026">
    <property type="protein sequence ID" value="MBR7826975.1"/>
    <property type="molecule type" value="Genomic_DNA"/>
</dbReference>
<dbReference type="AlphaFoldDB" id="A0A941EAZ8"/>
<evidence type="ECO:0000313" key="1">
    <source>
        <dbReference type="EMBL" id="MBR7826975.1"/>
    </source>
</evidence>
<evidence type="ECO:0000313" key="2">
    <source>
        <dbReference type="Proteomes" id="UP000676325"/>
    </source>
</evidence>
<gene>
    <name evidence="1" type="ORF">KDK95_11725</name>
</gene>
<keyword evidence="2" id="KW-1185">Reference proteome</keyword>
<dbReference type="Proteomes" id="UP000676325">
    <property type="component" value="Unassembled WGS sequence"/>
</dbReference>
<sequence length="112" mass="12292">MTAHTFVRRGTGLAAIIAVGSLAGMRRRRENGTIADAGTEPGEQTVVRCCAHHVFTTMWTEQSAHTVGRYGPMRMQRCPVAGHWSLVTPVRGEELTDEQRQAAAAFRDERVG</sequence>
<protein>
    <submittedName>
        <fullName evidence="1">Uncharacterized protein</fullName>
    </submittedName>
</protein>
<dbReference type="RefSeq" id="WP_212518119.1">
    <property type="nucleotide sequence ID" value="NZ_JAGSOH010000026.1"/>
</dbReference>
<accession>A0A941EAZ8</accession>
<proteinExistence type="predicted"/>
<organism evidence="1 2">
    <name type="scientific">Actinospica acidithermotolerans</name>
    <dbReference type="NCBI Taxonomy" id="2828514"/>
    <lineage>
        <taxon>Bacteria</taxon>
        <taxon>Bacillati</taxon>
        <taxon>Actinomycetota</taxon>
        <taxon>Actinomycetes</taxon>
        <taxon>Catenulisporales</taxon>
        <taxon>Actinospicaceae</taxon>
        <taxon>Actinospica</taxon>
    </lineage>
</organism>
<comment type="caution">
    <text evidence="1">The sequence shown here is derived from an EMBL/GenBank/DDBJ whole genome shotgun (WGS) entry which is preliminary data.</text>
</comment>
<name>A0A941EAZ8_9ACTN</name>